<keyword evidence="1" id="KW-1133">Transmembrane helix</keyword>
<feature type="transmembrane region" description="Helical" evidence="1">
    <location>
        <begin position="7"/>
        <end position="28"/>
    </location>
</feature>
<dbReference type="GO" id="GO:0048658">
    <property type="term" value="P:anther wall tapetum development"/>
    <property type="evidence" value="ECO:0007669"/>
    <property type="project" value="InterPro"/>
</dbReference>
<dbReference type="OrthoDB" id="1861824at2759"/>
<dbReference type="Proteomes" id="UP000734854">
    <property type="component" value="Unassembled WGS sequence"/>
</dbReference>
<dbReference type="PANTHER" id="PTHR38354:SF2">
    <property type="entry name" value="SIGNAL PEPTIDASE COMPLEX-LIKE PROTEIN DTM1"/>
    <property type="match status" value="1"/>
</dbReference>
<dbReference type="GO" id="GO:0005789">
    <property type="term" value="C:endoplasmic reticulum membrane"/>
    <property type="evidence" value="ECO:0007669"/>
    <property type="project" value="InterPro"/>
</dbReference>
<proteinExistence type="predicted"/>
<keyword evidence="3" id="KW-1185">Reference proteome</keyword>
<evidence type="ECO:0000256" key="1">
    <source>
        <dbReference type="SAM" id="Phobius"/>
    </source>
</evidence>
<evidence type="ECO:0000313" key="2">
    <source>
        <dbReference type="EMBL" id="KAG6475189.1"/>
    </source>
</evidence>
<sequence length="108" mass="12656">MEMRHEAGLRTSLLALAVLMIAVGIWTSSLKKMLPTYAFGISVILLSDWEFFDRDFFKWFTPIPAHRAPGANWAADNFRLKFFPLRLALITLMYGFGLYKWWKFQFSI</sequence>
<keyword evidence="1" id="KW-0812">Transmembrane</keyword>
<dbReference type="AlphaFoldDB" id="A0A8J5EVY4"/>
<comment type="caution">
    <text evidence="2">The sequence shown here is derived from an EMBL/GenBank/DDBJ whole genome shotgun (WGS) entry which is preliminary data.</text>
</comment>
<dbReference type="EMBL" id="JACMSC010000018">
    <property type="protein sequence ID" value="KAG6475189.1"/>
    <property type="molecule type" value="Genomic_DNA"/>
</dbReference>
<name>A0A8J5EVY4_ZINOF</name>
<protein>
    <submittedName>
        <fullName evidence="2">Uncharacterized protein</fullName>
    </submittedName>
</protein>
<accession>A0A8J5EVY4</accession>
<dbReference type="InterPro" id="IPR039955">
    <property type="entry name" value="DTM1"/>
</dbReference>
<evidence type="ECO:0000313" key="3">
    <source>
        <dbReference type="Proteomes" id="UP000734854"/>
    </source>
</evidence>
<keyword evidence="1" id="KW-0472">Membrane</keyword>
<dbReference type="PANTHER" id="PTHR38354">
    <property type="entry name" value="SIGNAL PEPTIDASE COMPLEX-LIKE PROTEIN DTM1"/>
    <property type="match status" value="1"/>
</dbReference>
<organism evidence="2 3">
    <name type="scientific">Zingiber officinale</name>
    <name type="common">Ginger</name>
    <name type="synonym">Amomum zingiber</name>
    <dbReference type="NCBI Taxonomy" id="94328"/>
    <lineage>
        <taxon>Eukaryota</taxon>
        <taxon>Viridiplantae</taxon>
        <taxon>Streptophyta</taxon>
        <taxon>Embryophyta</taxon>
        <taxon>Tracheophyta</taxon>
        <taxon>Spermatophyta</taxon>
        <taxon>Magnoliopsida</taxon>
        <taxon>Liliopsida</taxon>
        <taxon>Zingiberales</taxon>
        <taxon>Zingiberaceae</taxon>
        <taxon>Zingiber</taxon>
    </lineage>
</organism>
<feature type="transmembrane region" description="Helical" evidence="1">
    <location>
        <begin position="83"/>
        <end position="102"/>
    </location>
</feature>
<gene>
    <name evidence="2" type="ORF">ZIOFF_064407</name>
</gene>
<reference evidence="2 3" key="1">
    <citation type="submission" date="2020-08" db="EMBL/GenBank/DDBJ databases">
        <title>Plant Genome Project.</title>
        <authorList>
            <person name="Zhang R.-G."/>
        </authorList>
    </citation>
    <scope>NUCLEOTIDE SEQUENCE [LARGE SCALE GENOMIC DNA]</scope>
    <source>
        <tissue evidence="2">Rhizome</tissue>
    </source>
</reference>